<dbReference type="InterPro" id="IPR054238">
    <property type="entry name" value="DUF6965"/>
</dbReference>
<dbReference type="RefSeq" id="WP_138721143.1">
    <property type="nucleotide sequence ID" value="NZ_SSHJ02000001.1"/>
</dbReference>
<dbReference type="Proteomes" id="UP001517247">
    <property type="component" value="Unassembled WGS sequence"/>
</dbReference>
<name>A0ABW9J095_9SPHI</name>
<feature type="domain" description="DUF6965" evidence="1">
    <location>
        <begin position="1"/>
        <end position="67"/>
    </location>
</feature>
<keyword evidence="3" id="KW-1185">Reference proteome</keyword>
<protein>
    <submittedName>
        <fullName evidence="2">DUF6965 family protein</fullName>
    </submittedName>
</protein>
<reference evidence="2 3" key="1">
    <citation type="submission" date="2024-12" db="EMBL/GenBank/DDBJ databases">
        <authorList>
            <person name="Hu S."/>
        </authorList>
    </citation>
    <scope>NUCLEOTIDE SEQUENCE [LARGE SCALE GENOMIC DNA]</scope>
    <source>
        <strain evidence="2 3">THG-T11</strain>
    </source>
</reference>
<sequence length="69" mass="7956">MTVEELKEWYKNAPAPEMPVQLDEATKVNDFNHFVTSHFDGIDAAKVEMTKQPLINRLLKMKLLIEANL</sequence>
<dbReference type="Pfam" id="PF22292">
    <property type="entry name" value="DUF6965"/>
    <property type="match status" value="1"/>
</dbReference>
<evidence type="ECO:0000313" key="2">
    <source>
        <dbReference type="EMBL" id="MFN0253952.1"/>
    </source>
</evidence>
<gene>
    <name evidence="2" type="ORF">E6A44_000100</name>
</gene>
<evidence type="ECO:0000313" key="3">
    <source>
        <dbReference type="Proteomes" id="UP001517247"/>
    </source>
</evidence>
<organism evidence="2 3">
    <name type="scientific">Pedobacter ureilyticus</name>
    <dbReference type="NCBI Taxonomy" id="1393051"/>
    <lineage>
        <taxon>Bacteria</taxon>
        <taxon>Pseudomonadati</taxon>
        <taxon>Bacteroidota</taxon>
        <taxon>Sphingobacteriia</taxon>
        <taxon>Sphingobacteriales</taxon>
        <taxon>Sphingobacteriaceae</taxon>
        <taxon>Pedobacter</taxon>
    </lineage>
</organism>
<comment type="caution">
    <text evidence="2">The sequence shown here is derived from an EMBL/GenBank/DDBJ whole genome shotgun (WGS) entry which is preliminary data.</text>
</comment>
<dbReference type="EMBL" id="SSHJ02000001">
    <property type="protein sequence ID" value="MFN0253952.1"/>
    <property type="molecule type" value="Genomic_DNA"/>
</dbReference>
<evidence type="ECO:0000259" key="1">
    <source>
        <dbReference type="Pfam" id="PF22292"/>
    </source>
</evidence>
<accession>A0ABW9J095</accession>
<proteinExistence type="predicted"/>